<evidence type="ECO:0000256" key="5">
    <source>
        <dbReference type="ARBA" id="ARBA00022989"/>
    </source>
</evidence>
<comment type="similarity">
    <text evidence="2">Belongs to the mitoguardin family.</text>
</comment>
<keyword evidence="5 8" id="KW-1133">Transmembrane helix</keyword>
<comment type="subcellular location">
    <subcellularLocation>
        <location evidence="1">Mitochondrion outer membrane</location>
    </subcellularLocation>
</comment>
<comment type="caution">
    <text evidence="9">The sequence shown here is derived from an EMBL/GenBank/DDBJ whole genome shotgun (WGS) entry which is preliminary data.</text>
</comment>
<dbReference type="PANTHER" id="PTHR21508:SF5">
    <property type="entry name" value="MITOGUARDIN"/>
    <property type="match status" value="1"/>
</dbReference>
<dbReference type="STRING" id="307972.A0A2G8KGJ1"/>
<accession>A0A2G8KGJ1</accession>
<dbReference type="OrthoDB" id="8880065at2759"/>
<keyword evidence="3 8" id="KW-0812">Transmembrane</keyword>
<evidence type="ECO:0000256" key="2">
    <source>
        <dbReference type="ARBA" id="ARBA00008969"/>
    </source>
</evidence>
<dbReference type="GO" id="GO:0008053">
    <property type="term" value="P:mitochondrial fusion"/>
    <property type="evidence" value="ECO:0007669"/>
    <property type="project" value="InterPro"/>
</dbReference>
<proteinExistence type="inferred from homology"/>
<sequence length="350" mass="39936">MEKPNCKAGGTTRIVAAVVVTTVAGILLAATFFRREEGNLIEKSKWCCATEAREAPERSAASIDSALRYWEEALEMKTTQDGDQQEWYPSYGDELYQAAMIAVRRNQVQCRTNRANMLNCESKEDYLAKVHCIRQALRLLMSDTTMRDWFASMGMQLIADILSTAGYATEDFYVTFEKMMEYVKKPENLTSIEQELRNRKVKDFSFYDAVLDFFLLDAFDDLEDPPASVISIVQNRWLSQSVKETGLGAAIWSVLAAKKQMLKNPRGFMGHCYDISKHVTPALAWGFMGTDEELKGLMNEFKDQVLLFTRSMFSREKCRYSTVAELADDIFALAREIFTTLNQRLSDCPR</sequence>
<evidence type="ECO:0000256" key="1">
    <source>
        <dbReference type="ARBA" id="ARBA00004294"/>
    </source>
</evidence>
<keyword evidence="6" id="KW-0496">Mitochondrion</keyword>
<dbReference type="PANTHER" id="PTHR21508">
    <property type="entry name" value="MITOGUARDIN"/>
    <property type="match status" value="1"/>
</dbReference>
<dbReference type="Proteomes" id="UP000230750">
    <property type="component" value="Unassembled WGS sequence"/>
</dbReference>
<dbReference type="GO" id="GO:0005741">
    <property type="term" value="C:mitochondrial outer membrane"/>
    <property type="evidence" value="ECO:0007669"/>
    <property type="project" value="UniProtKB-SubCell"/>
</dbReference>
<evidence type="ECO:0008006" key="11">
    <source>
        <dbReference type="Google" id="ProtNLM"/>
    </source>
</evidence>
<keyword evidence="7 8" id="KW-0472">Membrane</keyword>
<dbReference type="AlphaFoldDB" id="A0A2G8KGJ1"/>
<dbReference type="EMBL" id="MRZV01000600">
    <property type="protein sequence ID" value="PIK47112.1"/>
    <property type="molecule type" value="Genomic_DNA"/>
</dbReference>
<protein>
    <recommendedName>
        <fullName evidence="11">Protein FAM73B</fullName>
    </recommendedName>
</protein>
<keyword evidence="4" id="KW-1000">Mitochondrion outer membrane</keyword>
<evidence type="ECO:0000256" key="8">
    <source>
        <dbReference type="SAM" id="Phobius"/>
    </source>
</evidence>
<gene>
    <name evidence="9" type="ORF">BSL78_16008</name>
</gene>
<feature type="transmembrane region" description="Helical" evidence="8">
    <location>
        <begin position="12"/>
        <end position="33"/>
    </location>
</feature>
<keyword evidence="10" id="KW-1185">Reference proteome</keyword>
<reference evidence="9 10" key="1">
    <citation type="journal article" date="2017" name="PLoS Biol.">
        <title>The sea cucumber genome provides insights into morphological evolution and visceral regeneration.</title>
        <authorList>
            <person name="Zhang X."/>
            <person name="Sun L."/>
            <person name="Yuan J."/>
            <person name="Sun Y."/>
            <person name="Gao Y."/>
            <person name="Zhang L."/>
            <person name="Li S."/>
            <person name="Dai H."/>
            <person name="Hamel J.F."/>
            <person name="Liu C."/>
            <person name="Yu Y."/>
            <person name="Liu S."/>
            <person name="Lin W."/>
            <person name="Guo K."/>
            <person name="Jin S."/>
            <person name="Xu P."/>
            <person name="Storey K.B."/>
            <person name="Huan P."/>
            <person name="Zhang T."/>
            <person name="Zhou Y."/>
            <person name="Zhang J."/>
            <person name="Lin C."/>
            <person name="Li X."/>
            <person name="Xing L."/>
            <person name="Huo D."/>
            <person name="Sun M."/>
            <person name="Wang L."/>
            <person name="Mercier A."/>
            <person name="Li F."/>
            <person name="Yang H."/>
            <person name="Xiang J."/>
        </authorList>
    </citation>
    <scope>NUCLEOTIDE SEQUENCE [LARGE SCALE GENOMIC DNA]</scope>
    <source>
        <strain evidence="9">Shaxun</strain>
        <tissue evidence="9">Muscle</tissue>
    </source>
</reference>
<dbReference type="InterPro" id="IPR019392">
    <property type="entry name" value="Miga"/>
</dbReference>
<evidence type="ECO:0000256" key="4">
    <source>
        <dbReference type="ARBA" id="ARBA00022787"/>
    </source>
</evidence>
<evidence type="ECO:0000313" key="10">
    <source>
        <dbReference type="Proteomes" id="UP000230750"/>
    </source>
</evidence>
<name>A0A2G8KGJ1_STIJA</name>
<dbReference type="Pfam" id="PF10265">
    <property type="entry name" value="Miga"/>
    <property type="match status" value="1"/>
</dbReference>
<evidence type="ECO:0000256" key="3">
    <source>
        <dbReference type="ARBA" id="ARBA00022692"/>
    </source>
</evidence>
<evidence type="ECO:0000256" key="7">
    <source>
        <dbReference type="ARBA" id="ARBA00023136"/>
    </source>
</evidence>
<evidence type="ECO:0000256" key="6">
    <source>
        <dbReference type="ARBA" id="ARBA00023128"/>
    </source>
</evidence>
<organism evidence="9 10">
    <name type="scientific">Stichopus japonicus</name>
    <name type="common">Sea cucumber</name>
    <dbReference type="NCBI Taxonomy" id="307972"/>
    <lineage>
        <taxon>Eukaryota</taxon>
        <taxon>Metazoa</taxon>
        <taxon>Echinodermata</taxon>
        <taxon>Eleutherozoa</taxon>
        <taxon>Echinozoa</taxon>
        <taxon>Holothuroidea</taxon>
        <taxon>Aspidochirotacea</taxon>
        <taxon>Aspidochirotida</taxon>
        <taxon>Stichopodidae</taxon>
        <taxon>Apostichopus</taxon>
    </lineage>
</organism>
<evidence type="ECO:0000313" key="9">
    <source>
        <dbReference type="EMBL" id="PIK47112.1"/>
    </source>
</evidence>